<keyword evidence="1" id="KW-1133">Transmembrane helix</keyword>
<name>A0A927GS70_9BACL</name>
<dbReference type="Proteomes" id="UP000621560">
    <property type="component" value="Unassembled WGS sequence"/>
</dbReference>
<evidence type="ECO:0000256" key="1">
    <source>
        <dbReference type="SAM" id="Phobius"/>
    </source>
</evidence>
<protein>
    <submittedName>
        <fullName evidence="2">Uncharacterized protein</fullName>
    </submittedName>
</protein>
<reference evidence="2" key="1">
    <citation type="submission" date="2020-09" db="EMBL/GenBank/DDBJ databases">
        <title>A novel bacterium of genus Paenibacillus, isolated from South China Sea.</title>
        <authorList>
            <person name="Huang H."/>
            <person name="Mo K."/>
            <person name="Hu Y."/>
        </authorList>
    </citation>
    <scope>NUCLEOTIDE SEQUENCE</scope>
    <source>
        <strain evidence="2">IB182496</strain>
    </source>
</reference>
<keyword evidence="3" id="KW-1185">Reference proteome</keyword>
<keyword evidence="1" id="KW-0812">Transmembrane</keyword>
<gene>
    <name evidence="2" type="ORF">IDH44_09390</name>
</gene>
<evidence type="ECO:0000313" key="2">
    <source>
        <dbReference type="EMBL" id="MBD2845402.1"/>
    </source>
</evidence>
<feature type="transmembrane region" description="Helical" evidence="1">
    <location>
        <begin position="38"/>
        <end position="57"/>
    </location>
</feature>
<comment type="caution">
    <text evidence="2">The sequence shown here is derived from an EMBL/GenBank/DDBJ whole genome shotgun (WGS) entry which is preliminary data.</text>
</comment>
<evidence type="ECO:0000313" key="3">
    <source>
        <dbReference type="Proteomes" id="UP000621560"/>
    </source>
</evidence>
<sequence>MYKIEVQVQAGSIGSLAASLLATVLFVTQVVVKDNWDFGLYAVIFSVSAAGFLYKAFRMKRRRDIALAIAFTLATLLLTALHILELLDYDVARLAG</sequence>
<proteinExistence type="predicted"/>
<accession>A0A927GS70</accession>
<feature type="transmembrane region" description="Helical" evidence="1">
    <location>
        <begin position="64"/>
        <end position="84"/>
    </location>
</feature>
<dbReference type="EMBL" id="JACXIZ010000015">
    <property type="protein sequence ID" value="MBD2845402.1"/>
    <property type="molecule type" value="Genomic_DNA"/>
</dbReference>
<keyword evidence="1" id="KW-0472">Membrane</keyword>
<organism evidence="2 3">
    <name type="scientific">Paenibacillus sabuli</name>
    <dbReference type="NCBI Taxonomy" id="2772509"/>
    <lineage>
        <taxon>Bacteria</taxon>
        <taxon>Bacillati</taxon>
        <taxon>Bacillota</taxon>
        <taxon>Bacilli</taxon>
        <taxon>Bacillales</taxon>
        <taxon>Paenibacillaceae</taxon>
        <taxon>Paenibacillus</taxon>
    </lineage>
</organism>
<dbReference type="AlphaFoldDB" id="A0A927GS70"/>
<feature type="transmembrane region" description="Helical" evidence="1">
    <location>
        <begin position="12"/>
        <end position="32"/>
    </location>
</feature>